<feature type="binding site" evidence="12">
    <location>
        <position position="394"/>
    </location>
    <ligand>
        <name>L-serine</name>
        <dbReference type="ChEBI" id="CHEBI:33384"/>
    </ligand>
</feature>
<dbReference type="Pfam" id="PF02403">
    <property type="entry name" value="Seryl_tRNA_N"/>
    <property type="match status" value="1"/>
</dbReference>
<dbReference type="InterPro" id="IPR015866">
    <property type="entry name" value="Ser-tRNA-synth_1_N"/>
</dbReference>
<dbReference type="PIRSF" id="PIRSF001529">
    <property type="entry name" value="Ser-tRNA-synth_IIa"/>
    <property type="match status" value="1"/>
</dbReference>
<keyword evidence="5 12" id="KW-0436">Ligase</keyword>
<dbReference type="HAMAP" id="MF_00176">
    <property type="entry name" value="Ser_tRNA_synth_type1"/>
    <property type="match status" value="1"/>
</dbReference>
<evidence type="ECO:0000256" key="13">
    <source>
        <dbReference type="PIRSR" id="PIRSR001529-1"/>
    </source>
</evidence>
<comment type="catalytic activity">
    <reaction evidence="11 12">
        <text>tRNA(Ser) + L-serine + ATP = L-seryl-tRNA(Ser) + AMP + diphosphate + H(+)</text>
        <dbReference type="Rhea" id="RHEA:12292"/>
        <dbReference type="Rhea" id="RHEA-COMP:9669"/>
        <dbReference type="Rhea" id="RHEA-COMP:9703"/>
        <dbReference type="ChEBI" id="CHEBI:15378"/>
        <dbReference type="ChEBI" id="CHEBI:30616"/>
        <dbReference type="ChEBI" id="CHEBI:33019"/>
        <dbReference type="ChEBI" id="CHEBI:33384"/>
        <dbReference type="ChEBI" id="CHEBI:78442"/>
        <dbReference type="ChEBI" id="CHEBI:78533"/>
        <dbReference type="ChEBI" id="CHEBI:456215"/>
        <dbReference type="EC" id="6.1.1.11"/>
    </reaction>
</comment>
<evidence type="ECO:0000256" key="6">
    <source>
        <dbReference type="ARBA" id="ARBA00022741"/>
    </source>
</evidence>
<evidence type="ECO:0000256" key="3">
    <source>
        <dbReference type="ARBA" id="ARBA00010728"/>
    </source>
</evidence>
<keyword evidence="15" id="KW-0175">Coiled coil</keyword>
<reference evidence="18" key="1">
    <citation type="submission" date="2015-01" db="EMBL/GenBank/DDBJ databases">
        <authorList>
            <person name="Manzano-Marin A."/>
            <person name="Manzano-Marin A."/>
        </authorList>
    </citation>
    <scope>NUCLEOTIDE SEQUENCE [LARGE SCALE GENOMIC DNA]</scope>
    <source>
        <strain evidence="18">obscurior</strain>
    </source>
</reference>
<comment type="caution">
    <text evidence="12">Lacks conserved residue(s) required for the propagation of feature annotation.</text>
</comment>
<evidence type="ECO:0000256" key="11">
    <source>
        <dbReference type="ARBA" id="ARBA00048823"/>
    </source>
</evidence>
<dbReference type="GO" id="GO:0016260">
    <property type="term" value="P:selenocysteine biosynthetic process"/>
    <property type="evidence" value="ECO:0007669"/>
    <property type="project" value="UniProtKB-UniRule"/>
</dbReference>
<evidence type="ECO:0000313" key="18">
    <source>
        <dbReference type="Proteomes" id="UP000242753"/>
    </source>
</evidence>
<keyword evidence="9 12" id="KW-0030">Aminoacyl-tRNA synthetase</keyword>
<dbReference type="InterPro" id="IPR033729">
    <property type="entry name" value="SerRS_core"/>
</dbReference>
<dbReference type="InterPro" id="IPR002314">
    <property type="entry name" value="aa-tRNA-synt_IIb"/>
</dbReference>
<comment type="subcellular location">
    <subcellularLocation>
        <location evidence="1 12">Cytoplasm</location>
    </subcellularLocation>
</comment>
<evidence type="ECO:0000256" key="5">
    <source>
        <dbReference type="ARBA" id="ARBA00022598"/>
    </source>
</evidence>
<dbReference type="STRING" id="1594731.WEOB_209"/>
<dbReference type="InterPro" id="IPR010978">
    <property type="entry name" value="tRNA-bd_arm"/>
</dbReference>
<comment type="similarity">
    <text evidence="3 12">Belongs to the class-II aminoacyl-tRNA synthetase family. Type-1 seryl-tRNA synthetase subfamily.</text>
</comment>
<accession>A0A0H5BWR5</accession>
<comment type="domain">
    <text evidence="12">Consists of two distinct domains, a catalytic core and a N-terminal extension that is involved in tRNA binding.</text>
</comment>
<feature type="binding site" evidence="12 14">
    <location>
        <begin position="271"/>
        <end position="273"/>
    </location>
    <ligand>
        <name>ATP</name>
        <dbReference type="ChEBI" id="CHEBI:30616"/>
    </ligand>
</feature>
<gene>
    <name evidence="12 17" type="primary">serS</name>
    <name evidence="17" type="ORF">WEOB_209</name>
</gene>
<dbReference type="Gene3D" id="1.10.287.40">
    <property type="entry name" value="Serine-tRNA synthetase, tRNA binding domain"/>
    <property type="match status" value="1"/>
</dbReference>
<dbReference type="InterPro" id="IPR006195">
    <property type="entry name" value="aa-tRNA-synth_II"/>
</dbReference>
<dbReference type="AlphaFoldDB" id="A0A0H5BWR5"/>
<dbReference type="GO" id="GO:0006434">
    <property type="term" value="P:seryl-tRNA aminoacylation"/>
    <property type="evidence" value="ECO:0007669"/>
    <property type="project" value="UniProtKB-UniRule"/>
</dbReference>
<evidence type="ECO:0000256" key="9">
    <source>
        <dbReference type="ARBA" id="ARBA00023146"/>
    </source>
</evidence>
<dbReference type="Pfam" id="PF00587">
    <property type="entry name" value="tRNA-synt_2b"/>
    <property type="match status" value="1"/>
</dbReference>
<evidence type="ECO:0000256" key="4">
    <source>
        <dbReference type="ARBA" id="ARBA00022490"/>
    </source>
</evidence>
<dbReference type="EC" id="6.1.1.11" evidence="12"/>
<evidence type="ECO:0000256" key="8">
    <source>
        <dbReference type="ARBA" id="ARBA00022917"/>
    </source>
</evidence>
<feature type="binding site" evidence="12">
    <location>
        <begin position="240"/>
        <end position="242"/>
    </location>
    <ligand>
        <name>L-serine</name>
        <dbReference type="ChEBI" id="CHEBI:33384"/>
    </ligand>
</feature>
<evidence type="ECO:0000256" key="1">
    <source>
        <dbReference type="ARBA" id="ARBA00004496"/>
    </source>
</evidence>
<dbReference type="GO" id="GO:0005737">
    <property type="term" value="C:cytoplasm"/>
    <property type="evidence" value="ECO:0007669"/>
    <property type="project" value="UniProtKB-SubCell"/>
</dbReference>
<comment type="catalytic activity">
    <reaction evidence="10 12">
        <text>tRNA(Sec) + L-serine + ATP = L-seryl-tRNA(Sec) + AMP + diphosphate + H(+)</text>
        <dbReference type="Rhea" id="RHEA:42580"/>
        <dbReference type="Rhea" id="RHEA-COMP:9742"/>
        <dbReference type="Rhea" id="RHEA-COMP:10128"/>
        <dbReference type="ChEBI" id="CHEBI:15378"/>
        <dbReference type="ChEBI" id="CHEBI:30616"/>
        <dbReference type="ChEBI" id="CHEBI:33019"/>
        <dbReference type="ChEBI" id="CHEBI:33384"/>
        <dbReference type="ChEBI" id="CHEBI:78442"/>
        <dbReference type="ChEBI" id="CHEBI:78533"/>
        <dbReference type="ChEBI" id="CHEBI:456215"/>
        <dbReference type="EC" id="6.1.1.11"/>
    </reaction>
</comment>
<keyword evidence="4 12" id="KW-0963">Cytoplasm</keyword>
<dbReference type="NCBIfam" id="TIGR00414">
    <property type="entry name" value="serS"/>
    <property type="match status" value="1"/>
</dbReference>
<dbReference type="PRINTS" id="PR00981">
    <property type="entry name" value="TRNASYNTHSER"/>
</dbReference>
<evidence type="ECO:0000256" key="2">
    <source>
        <dbReference type="ARBA" id="ARBA00005045"/>
    </source>
</evidence>
<organism evidence="17 18">
    <name type="scientific">Candidatus Westeberhardia cardiocondylae</name>
    <dbReference type="NCBI Taxonomy" id="1594731"/>
    <lineage>
        <taxon>Bacteria</taxon>
        <taxon>Pseudomonadati</taxon>
        <taxon>Pseudomonadota</taxon>
        <taxon>Gammaproteobacteria</taxon>
        <taxon>Enterobacterales</taxon>
        <taxon>Enterobacteriaceae</taxon>
        <taxon>ant endosymbionts</taxon>
        <taxon>Candidatus Westeberhardia</taxon>
    </lineage>
</organism>
<dbReference type="InterPro" id="IPR042103">
    <property type="entry name" value="SerRS_1_N_sf"/>
</dbReference>
<evidence type="ECO:0000259" key="16">
    <source>
        <dbReference type="PROSITE" id="PS50862"/>
    </source>
</evidence>
<proteinExistence type="inferred from homology"/>
<feature type="binding site" evidence="12 13">
    <location>
        <position position="294"/>
    </location>
    <ligand>
        <name>L-serine</name>
        <dbReference type="ChEBI" id="CHEBI:33384"/>
    </ligand>
</feature>
<evidence type="ECO:0000256" key="15">
    <source>
        <dbReference type="SAM" id="Coils"/>
    </source>
</evidence>
<dbReference type="SUPFAM" id="SSF46589">
    <property type="entry name" value="tRNA-binding arm"/>
    <property type="match status" value="1"/>
</dbReference>
<evidence type="ECO:0000313" key="17">
    <source>
        <dbReference type="EMBL" id="CEN32160.1"/>
    </source>
</evidence>
<dbReference type="PROSITE" id="PS50862">
    <property type="entry name" value="AA_TRNA_LIGASE_II"/>
    <property type="match status" value="1"/>
</dbReference>
<keyword evidence="8 12" id="KW-0648">Protein biosynthesis</keyword>
<dbReference type="Proteomes" id="UP000242753">
    <property type="component" value="Chromosome I"/>
</dbReference>
<dbReference type="PATRIC" id="fig|1594731.3.peg.197"/>
<evidence type="ECO:0000256" key="7">
    <source>
        <dbReference type="ARBA" id="ARBA00022840"/>
    </source>
</evidence>
<name>A0A0H5BWR5_9ENTR</name>
<dbReference type="KEGG" id="wca:WEOB_209"/>
<comment type="function">
    <text evidence="12">Catalyzes the attachment of serine to tRNA(Ser). Is also able to aminoacylate tRNA(Sec) with serine, to form the misacylated tRNA L-seryl-tRNA(Sec), which will be further converted into selenocysteinyl-tRNA(Sec).</text>
</comment>
<feature type="coiled-coil region" evidence="15">
    <location>
        <begin position="30"/>
        <end position="57"/>
    </location>
</feature>
<feature type="binding site" evidence="13">
    <location>
        <position position="271"/>
    </location>
    <ligand>
        <name>L-serine</name>
        <dbReference type="ChEBI" id="CHEBI:33384"/>
    </ligand>
</feature>
<dbReference type="SUPFAM" id="SSF55681">
    <property type="entry name" value="Class II aaRS and biotin synthetases"/>
    <property type="match status" value="1"/>
</dbReference>
<feature type="domain" description="Aminoacyl-transfer RNA synthetases class-II family profile" evidence="16">
    <location>
        <begin position="172"/>
        <end position="419"/>
    </location>
</feature>
<dbReference type="CDD" id="cd00770">
    <property type="entry name" value="SerRS_core"/>
    <property type="match status" value="1"/>
</dbReference>
<feature type="binding site" evidence="12 14">
    <location>
        <begin position="358"/>
        <end position="361"/>
    </location>
    <ligand>
        <name>ATP</name>
        <dbReference type="ChEBI" id="CHEBI:30616"/>
    </ligand>
</feature>
<dbReference type="UniPathway" id="UPA00906">
    <property type="reaction ID" value="UER00895"/>
</dbReference>
<dbReference type="EMBL" id="LN774881">
    <property type="protein sequence ID" value="CEN32160.1"/>
    <property type="molecule type" value="Genomic_DNA"/>
</dbReference>
<keyword evidence="18" id="KW-1185">Reference proteome</keyword>
<dbReference type="GO" id="GO:0004828">
    <property type="term" value="F:serine-tRNA ligase activity"/>
    <property type="evidence" value="ECO:0007669"/>
    <property type="project" value="UniProtKB-UniRule"/>
</dbReference>
<dbReference type="InterPro" id="IPR045864">
    <property type="entry name" value="aa-tRNA-synth_II/BPL/LPL"/>
</dbReference>
<dbReference type="PANTHER" id="PTHR43697">
    <property type="entry name" value="SERYL-TRNA SYNTHETASE"/>
    <property type="match status" value="1"/>
</dbReference>
<dbReference type="PANTHER" id="PTHR43697:SF1">
    <property type="entry name" value="SERINE--TRNA LIGASE"/>
    <property type="match status" value="1"/>
</dbReference>
<dbReference type="Gene3D" id="3.30.930.10">
    <property type="entry name" value="Bira Bifunctional Protein, Domain 2"/>
    <property type="match status" value="1"/>
</dbReference>
<comment type="subunit">
    <text evidence="12">Homodimer. The tRNA molecule binds across the dimer.</text>
</comment>
<feature type="binding site" evidence="13">
    <location>
        <position position="392"/>
    </location>
    <ligand>
        <name>L-serine</name>
        <dbReference type="ChEBI" id="CHEBI:33384"/>
    </ligand>
</feature>
<dbReference type="InterPro" id="IPR002317">
    <property type="entry name" value="Ser-tRNA-ligase_type_1"/>
</dbReference>
<evidence type="ECO:0000256" key="10">
    <source>
        <dbReference type="ARBA" id="ARBA00047929"/>
    </source>
</evidence>
<sequence length="435" mass="50276">MLDYNLLRDKLEVIFEKLSRRNFLLDIKTFKCQEKNRKILQNKMEILQQKRNFLSKIIGKRKSCGKDVTKLYKEVKKINLDLKIKKSAFNILKTKIHDYMSLLPNIPDNTVPLGINYKNNVEILKWGIPKKFDFSIRDHVELGSIVNGLDFSSASNLTGSRFVVMCGKIAYMHRALVQFMLDVHIEKHGYYEYSVPYLVNHTTLYGSGQIPVLFNDLYHVNNVVEKKQINCRNIYALIPTGEVPLVNLMRNKIFNEEVLPIRIISHTPCFRSEAGSYGKDSRGLIRMHQFEKVEIVQMVHSKHSMQALEEITNHAEKILQLLNLPYRKTLLCSGDLSFTSCKTYDLEVWLPSKNDYCEISSCSNTSDFQARRIKSRYRTKHDKKLHFVHILNGSGLAVSRTLAAILENYQLINGDVNIPLVLQPYMKGLTHLSSC</sequence>
<keyword evidence="6 12" id="KW-0547">Nucleotide-binding</keyword>
<comment type="pathway">
    <text evidence="2 12">Aminoacyl-tRNA biosynthesis; selenocysteinyl-tRNA(Sec) biosynthesis; L-seryl-tRNA(Sec) from L-serine and tRNA(Sec): step 1/1.</text>
</comment>
<dbReference type="RefSeq" id="WP_281264051.1">
    <property type="nucleotide sequence ID" value="NZ_LN774881.1"/>
</dbReference>
<keyword evidence="7 12" id="KW-0067">ATP-binding</keyword>
<evidence type="ECO:0000256" key="12">
    <source>
        <dbReference type="HAMAP-Rule" id="MF_00176"/>
    </source>
</evidence>
<evidence type="ECO:0000256" key="14">
    <source>
        <dbReference type="PIRSR" id="PIRSR001529-2"/>
    </source>
</evidence>
<feature type="binding site" evidence="13">
    <location>
        <position position="240"/>
    </location>
    <ligand>
        <name>L-serine</name>
        <dbReference type="ChEBI" id="CHEBI:33384"/>
    </ligand>
</feature>
<dbReference type="GO" id="GO:0005524">
    <property type="term" value="F:ATP binding"/>
    <property type="evidence" value="ECO:0007669"/>
    <property type="project" value="UniProtKB-UniRule"/>
</dbReference>
<protein>
    <recommendedName>
        <fullName evidence="12">Serine--tRNA ligase</fullName>
        <ecNumber evidence="12">6.1.1.11</ecNumber>
    </recommendedName>
    <alternativeName>
        <fullName evidence="12">Seryl-tRNA synthetase</fullName>
        <shortName evidence="12">SerRS</shortName>
    </alternativeName>
    <alternativeName>
        <fullName evidence="12">Seryl-tRNA(Ser/Sec) synthetase</fullName>
    </alternativeName>
</protein>